<dbReference type="EMBL" id="CAICTM010001605">
    <property type="protein sequence ID" value="CAB9524940.1"/>
    <property type="molecule type" value="Genomic_DNA"/>
</dbReference>
<protein>
    <submittedName>
        <fullName evidence="1">Uncharacterized protein</fullName>
    </submittedName>
</protein>
<dbReference type="AlphaFoldDB" id="A0A9N8ER72"/>
<dbReference type="Proteomes" id="UP001153069">
    <property type="component" value="Unassembled WGS sequence"/>
</dbReference>
<evidence type="ECO:0000313" key="1">
    <source>
        <dbReference type="EMBL" id="CAB9524940.1"/>
    </source>
</evidence>
<evidence type="ECO:0000313" key="2">
    <source>
        <dbReference type="Proteomes" id="UP001153069"/>
    </source>
</evidence>
<accession>A0A9N8ER72</accession>
<reference evidence="1" key="1">
    <citation type="submission" date="2020-06" db="EMBL/GenBank/DDBJ databases">
        <authorList>
            <consortium name="Plant Systems Biology data submission"/>
        </authorList>
    </citation>
    <scope>NUCLEOTIDE SEQUENCE</scope>
    <source>
        <strain evidence="1">D6</strain>
    </source>
</reference>
<comment type="caution">
    <text evidence="1">The sequence shown here is derived from an EMBL/GenBank/DDBJ whole genome shotgun (WGS) entry which is preliminary data.</text>
</comment>
<sequence>MTTLLQDDSNLPVYRVISSTFISAPDYQKMSKAQSFQNYRSSISAHTPQKLLQKRESGAVGPAERVVIQRRGRRAPGATAKKLAAAMKLKQSREEATTKLEVDRLVQKNVISANNASVWINPAFPTALKAQSEASRRHLVIEASKWHDTPTATGSVSKAKPEEILEQVDISLKATTMDLSIAYTSTHSTSHPEDMPDTRAEWAVCNASSHDKQLRGSLMGLDSRF</sequence>
<gene>
    <name evidence="1" type="ORF">SEMRO_1607_G285580.1</name>
</gene>
<organism evidence="1 2">
    <name type="scientific">Seminavis robusta</name>
    <dbReference type="NCBI Taxonomy" id="568900"/>
    <lineage>
        <taxon>Eukaryota</taxon>
        <taxon>Sar</taxon>
        <taxon>Stramenopiles</taxon>
        <taxon>Ochrophyta</taxon>
        <taxon>Bacillariophyta</taxon>
        <taxon>Bacillariophyceae</taxon>
        <taxon>Bacillariophycidae</taxon>
        <taxon>Naviculales</taxon>
        <taxon>Naviculaceae</taxon>
        <taxon>Seminavis</taxon>
    </lineage>
</organism>
<name>A0A9N8ER72_9STRA</name>
<proteinExistence type="predicted"/>
<keyword evidence="2" id="KW-1185">Reference proteome</keyword>